<dbReference type="RefSeq" id="WP_043711688.1">
    <property type="nucleotide sequence ID" value="NZ_JALOCT010000025.1"/>
</dbReference>
<dbReference type="PATRIC" id="fig|137591.25.peg.1470"/>
<organism evidence="2 3">
    <name type="scientific">Weissella cibaria</name>
    <dbReference type="NCBI Taxonomy" id="137591"/>
    <lineage>
        <taxon>Bacteria</taxon>
        <taxon>Bacillati</taxon>
        <taxon>Bacillota</taxon>
        <taxon>Bacilli</taxon>
        <taxon>Lactobacillales</taxon>
        <taxon>Lactobacillaceae</taxon>
        <taxon>Weissella</taxon>
    </lineage>
</organism>
<evidence type="ECO:0000313" key="3">
    <source>
        <dbReference type="Proteomes" id="UP000032287"/>
    </source>
</evidence>
<comment type="caution">
    <text evidence="2">The sequence shown here is derived from an EMBL/GenBank/DDBJ whole genome shotgun (WGS) entry which is preliminary data.</text>
</comment>
<gene>
    <name evidence="2" type="ORF">QX99_01500</name>
</gene>
<keyword evidence="3" id="KW-1185">Reference proteome</keyword>
<accession>A0A0D1K4J7</accession>
<evidence type="ECO:0000313" key="2">
    <source>
        <dbReference type="EMBL" id="KIU19944.1"/>
    </source>
</evidence>
<dbReference type="Proteomes" id="UP000032287">
    <property type="component" value="Unassembled WGS sequence"/>
</dbReference>
<proteinExistence type="predicted"/>
<keyword evidence="1" id="KW-0472">Membrane</keyword>
<keyword evidence="1" id="KW-0812">Transmembrane</keyword>
<protein>
    <submittedName>
        <fullName evidence="2">Uncharacterized protein</fullName>
    </submittedName>
</protein>
<dbReference type="EMBL" id="JWHU01000030">
    <property type="protein sequence ID" value="KIU19944.1"/>
    <property type="molecule type" value="Genomic_DNA"/>
</dbReference>
<feature type="transmembrane region" description="Helical" evidence="1">
    <location>
        <begin position="43"/>
        <end position="60"/>
    </location>
</feature>
<dbReference type="AlphaFoldDB" id="A0A0D1K4J7"/>
<name>A0A0D1K4J7_9LACO</name>
<keyword evidence="1" id="KW-1133">Transmembrane helix</keyword>
<sequence precursor="true">MKAVQKIALMMVATIAGVWGLTEQGFAASNVAMPTPSNTDLLIAMAGVLLTVAAISVYVYRTK</sequence>
<evidence type="ECO:0000256" key="1">
    <source>
        <dbReference type="SAM" id="Phobius"/>
    </source>
</evidence>
<reference evidence="2" key="1">
    <citation type="journal article" date="2015" name="Microbiology (Mosc.)">
        <title>Genomics of the Weissella cibaria species with an examination of its metabolic traits.</title>
        <authorList>
            <person name="Lynch K.M."/>
            <person name="Lucid A."/>
            <person name="Arendt E.K."/>
            <person name="Sleator R.D."/>
            <person name="Lucey B."/>
            <person name="Coffey A."/>
        </authorList>
    </citation>
    <scope>NUCLEOTIDE SEQUENCE [LARGE SCALE GENOMIC DNA]</scope>
    <source>
        <strain evidence="2">MG1</strain>
    </source>
</reference>